<dbReference type="Pfam" id="PF13516">
    <property type="entry name" value="LRR_6"/>
    <property type="match status" value="3"/>
</dbReference>
<gene>
    <name evidence="1" type="ORF">BSAL_20520</name>
</gene>
<protein>
    <submittedName>
        <fullName evidence="1">Receptor-type protein kinase, putative</fullName>
    </submittedName>
</protein>
<dbReference type="OrthoDB" id="245104at2759"/>
<organism evidence="1 2">
    <name type="scientific">Bodo saltans</name>
    <name type="common">Flagellated protozoan</name>
    <dbReference type="NCBI Taxonomy" id="75058"/>
    <lineage>
        <taxon>Eukaryota</taxon>
        <taxon>Discoba</taxon>
        <taxon>Euglenozoa</taxon>
        <taxon>Kinetoplastea</taxon>
        <taxon>Metakinetoplastina</taxon>
        <taxon>Eubodonida</taxon>
        <taxon>Bodonidae</taxon>
        <taxon>Bodo</taxon>
    </lineage>
</organism>
<dbReference type="SUPFAM" id="SSF52058">
    <property type="entry name" value="L domain-like"/>
    <property type="match status" value="1"/>
</dbReference>
<reference evidence="2" key="1">
    <citation type="submission" date="2015-09" db="EMBL/GenBank/DDBJ databases">
        <authorList>
            <consortium name="Pathogen Informatics"/>
        </authorList>
    </citation>
    <scope>NUCLEOTIDE SEQUENCE [LARGE SCALE GENOMIC DNA]</scope>
    <source>
        <strain evidence="2">Lake Konstanz</strain>
    </source>
</reference>
<dbReference type="PANTHER" id="PTHR13318">
    <property type="entry name" value="PARTNER OF PAIRED, ISOFORM B-RELATED"/>
    <property type="match status" value="1"/>
</dbReference>
<sequence>MEQGDVMLERIDRLERRLFARPTTTLMYDPTQDDGHHLTPGQRSYYVAYPLSLLQVELRCVYHELYAKEISSIGPSIELSRMGMYTSLRIMHAPSAANYRRTVAESYEGYEGASMESTEVLAIMETKNWRSLLVEGRAGIGKTTWAIHLAQLQNFSSGVVILLKLSEVANYLKRKSEAFEGDPPRNLRLSPRELLHISFGRDDARAALVERIFYKLRLSNITTERIVWLVDGLDEVISIDNSFLKAVLQAVDSIVSGDVTSSEIFGPRDMVVVASREERGGRLSTAQFVATINPWTESEAKSYIKTYFSQPGIRSAVRFRYNDERRADEKLLSCMSSAVTSISEKRFGSLSTLPIVLEMLCWCTLSGKTRASDIVSLYTDTVELILQSARANKLHVTWTCTKEQIILLCISKSVTTRDSVFFEIDANDRECQDLLQSGLVREQSGLQTAKTLVRFIHKSFLEYFRALHFSEHLSELDSAYCDDPVATTPCERGGVECIVFSAPEDLLCIENTSESDVPVTLELEHVRDDRLIAFDVIWLEGQDARAAYEDALKKVTSLRYRQQNDVTCEWDSSVTLQKNVCLRSHEKYFLVVRPRSDTSILSVRCRWLPASECHTLPTLSLSNRLPLCDIPGYRQQRNFFLFLCAAVNEDKQLLLEYLFRRLQYHHPRVASFMAPSERSNASPLTTKLTIGYAGRSFKNQSDASKAQIVAEVGLSVVTECAALLLDVKSDFGKYLKEITERSSRFGRFTDFFNLRPKAIFDWALLPCARYGTWSMWESVEDNVSSEHRDLLSDNNELLRECLVAAVVNGNHEIERKLIARNIVFDLFLACRLGATDVVIRELPKKLASCENNSTIDDVAVRALTSSLSTLQMDTAAAIWEELATISTDTPKLWSLIFSSYSVAQDGPLDIIDGAIKLQPTAVSWLRECCATLSNRLCLSQREAAEDCYRSTVEYSHDSIQRGIKFHILTISGLLDGQQHFLTDDTINTTASKHLDQKVRRAVISDPSDTLRIAIAERCTFAAARTIDLTNCDANDFLEKVSESTKTLEELRLTNCKYPISWSLTSHVRIRILSLVGCRIEDPLIQAIPHFNSLEDLTLDDYARDVAQVRSVLSAVRSKLKSLSISNVDVRFNELCGPSFERLASLTVSNSRGVCAEFLAQLVQKCSSLVHISLSGCDRVTDLGLKYISQLPSLASIALRDCKRITDVGIVLIAAKTNIHSINFANCVQVSDDSTLLLSNLPLTSVDLSGCEKLTDRGLSFLAGKSKMKTLRISSLPRVTDLTLVHMACATLLTTLSVAGCVLITDESMKSISGLTSITDLNISECAKVSLQHVAKMYQLQSLRAKRCDILGEGLCHLKACASSLQYLDISNTSVTTLEPLCDHQLLQTLNISSCGRLDGDSFEHISKLPLLANFSAAQFTNIVDHSALFHSPSTIRSVNLSATVITITALRSLAQCNNLHTLCLRQCNVQAGHPAQFRFTSSATLRHLDLSDSNIDDGFLKYFNRFERITFISFAQCRNITEAGLAHIAPLPLLEYLGLRGCSKVSQLGSLGALPQLQHLDLDGCSLIADLRPLGPMRELRHLGLDGCALMADEGISQIGATPWLQYLGLEGCMKITTLQGLGNVNDLRHLGLDGCSSFLNSSLDRFGPLPLLEYLGLRGCSKVSQLPSDPREGVDVVELELPTRE</sequence>
<dbReference type="InterPro" id="IPR032675">
    <property type="entry name" value="LRR_dom_sf"/>
</dbReference>
<keyword evidence="2" id="KW-1185">Reference proteome</keyword>
<dbReference type="SUPFAM" id="SSF52047">
    <property type="entry name" value="RNI-like"/>
    <property type="match status" value="1"/>
</dbReference>
<dbReference type="GO" id="GO:0031146">
    <property type="term" value="P:SCF-dependent proteasomal ubiquitin-dependent protein catabolic process"/>
    <property type="evidence" value="ECO:0007669"/>
    <property type="project" value="TreeGrafter"/>
</dbReference>
<accession>A0A0S4JCY1</accession>
<dbReference type="SUPFAM" id="SSF52540">
    <property type="entry name" value="P-loop containing nucleoside triphosphate hydrolases"/>
    <property type="match status" value="1"/>
</dbReference>
<proteinExistence type="predicted"/>
<dbReference type="EMBL" id="CYKH01001724">
    <property type="protein sequence ID" value="CUG89330.1"/>
    <property type="molecule type" value="Genomic_DNA"/>
</dbReference>
<dbReference type="GO" id="GO:0019005">
    <property type="term" value="C:SCF ubiquitin ligase complex"/>
    <property type="evidence" value="ECO:0007669"/>
    <property type="project" value="TreeGrafter"/>
</dbReference>
<name>A0A0S4JCY1_BODSA</name>
<dbReference type="VEuPathDB" id="TriTrypDB:BSAL_20520"/>
<keyword evidence="1" id="KW-0675">Receptor</keyword>
<dbReference type="GO" id="GO:0016301">
    <property type="term" value="F:kinase activity"/>
    <property type="evidence" value="ECO:0007669"/>
    <property type="project" value="UniProtKB-KW"/>
</dbReference>
<keyword evidence="1" id="KW-0418">Kinase</keyword>
<dbReference type="InterPro" id="IPR006553">
    <property type="entry name" value="Leu-rich_rpt_Cys-con_subtyp"/>
</dbReference>
<keyword evidence="1" id="KW-0808">Transferase</keyword>
<dbReference type="InterPro" id="IPR001611">
    <property type="entry name" value="Leu-rich_rpt"/>
</dbReference>
<dbReference type="Proteomes" id="UP000051952">
    <property type="component" value="Unassembled WGS sequence"/>
</dbReference>
<evidence type="ECO:0000313" key="1">
    <source>
        <dbReference type="EMBL" id="CUG89330.1"/>
    </source>
</evidence>
<dbReference type="InterPro" id="IPR027417">
    <property type="entry name" value="P-loop_NTPase"/>
</dbReference>
<dbReference type="Gene3D" id="3.40.50.300">
    <property type="entry name" value="P-loop containing nucleotide triphosphate hydrolases"/>
    <property type="match status" value="1"/>
</dbReference>
<evidence type="ECO:0000313" key="2">
    <source>
        <dbReference type="Proteomes" id="UP000051952"/>
    </source>
</evidence>
<dbReference type="Gene3D" id="3.80.10.10">
    <property type="entry name" value="Ribonuclease Inhibitor"/>
    <property type="match status" value="5"/>
</dbReference>
<dbReference type="SMART" id="SM00367">
    <property type="entry name" value="LRR_CC"/>
    <property type="match status" value="7"/>
</dbReference>